<organism evidence="5 6">
    <name type="scientific">Chitinophaga filiformis</name>
    <name type="common">Myxococcus filiformis</name>
    <name type="synonym">Flexibacter filiformis</name>
    <dbReference type="NCBI Taxonomy" id="104663"/>
    <lineage>
        <taxon>Bacteria</taxon>
        <taxon>Pseudomonadati</taxon>
        <taxon>Bacteroidota</taxon>
        <taxon>Chitinophagia</taxon>
        <taxon>Chitinophagales</taxon>
        <taxon>Chitinophagaceae</taxon>
        <taxon>Chitinophaga</taxon>
    </lineage>
</organism>
<evidence type="ECO:0000259" key="4">
    <source>
        <dbReference type="PROSITE" id="PS01124"/>
    </source>
</evidence>
<dbReference type="PROSITE" id="PS01124">
    <property type="entry name" value="HTH_ARAC_FAMILY_2"/>
    <property type="match status" value="1"/>
</dbReference>
<evidence type="ECO:0000256" key="3">
    <source>
        <dbReference type="ARBA" id="ARBA00023163"/>
    </source>
</evidence>
<dbReference type="InterPro" id="IPR009057">
    <property type="entry name" value="Homeodomain-like_sf"/>
</dbReference>
<dbReference type="PANTHER" id="PTHR43280">
    <property type="entry name" value="ARAC-FAMILY TRANSCRIPTIONAL REGULATOR"/>
    <property type="match status" value="1"/>
</dbReference>
<reference evidence="5 6" key="1">
    <citation type="submission" date="2016-10" db="EMBL/GenBank/DDBJ databases">
        <authorList>
            <person name="de Groot N.N."/>
        </authorList>
    </citation>
    <scope>NUCLEOTIDE SEQUENCE [LARGE SCALE GENOMIC DNA]</scope>
    <source>
        <strain evidence="5 6">DSM 527</strain>
    </source>
</reference>
<dbReference type="PROSITE" id="PS00041">
    <property type="entry name" value="HTH_ARAC_FAMILY_1"/>
    <property type="match status" value="1"/>
</dbReference>
<dbReference type="InterPro" id="IPR011051">
    <property type="entry name" value="RmlC_Cupin_sf"/>
</dbReference>
<sequence length="198" mass="23076">MIRLYENFNQRRAKVELLYADGVMNMAFCQYRRSSEDAFFMPYAALTYVREGRKVVFLNGERYDMKAGDALFVPKNSILYSDILVKREPFVSLNLLLGDADTLLSPMACHIADRMQLQYYASAHNMSLSTFKRWFKKNVGCSPGQWMIEKRLQQAKYLLQHKHLSVKEACYMSGFEDVSYFIRRYKQAFGHTPGQVAI</sequence>
<dbReference type="Gene3D" id="2.60.120.10">
    <property type="entry name" value="Jelly Rolls"/>
    <property type="match status" value="1"/>
</dbReference>
<dbReference type="STRING" id="104663.SAMN04488121_11172"/>
<dbReference type="InterPro" id="IPR014710">
    <property type="entry name" value="RmlC-like_jellyroll"/>
</dbReference>
<dbReference type="PANTHER" id="PTHR43280:SF2">
    <property type="entry name" value="HTH-TYPE TRANSCRIPTIONAL REGULATOR EXSA"/>
    <property type="match status" value="1"/>
</dbReference>
<gene>
    <name evidence="5" type="ORF">SAMN04488121_11172</name>
</gene>
<dbReference type="OrthoDB" id="652919at2"/>
<keyword evidence="1" id="KW-0805">Transcription regulation</keyword>
<name>A0A1G8BKE1_CHIFI</name>
<dbReference type="GO" id="GO:0043565">
    <property type="term" value="F:sequence-specific DNA binding"/>
    <property type="evidence" value="ECO:0007669"/>
    <property type="project" value="InterPro"/>
</dbReference>
<proteinExistence type="predicted"/>
<keyword evidence="3" id="KW-0804">Transcription</keyword>
<evidence type="ECO:0000313" key="5">
    <source>
        <dbReference type="EMBL" id="SDH33553.1"/>
    </source>
</evidence>
<dbReference type="Gene3D" id="1.10.10.60">
    <property type="entry name" value="Homeodomain-like"/>
    <property type="match status" value="2"/>
</dbReference>
<dbReference type="InterPro" id="IPR018060">
    <property type="entry name" value="HTH_AraC"/>
</dbReference>
<dbReference type="SUPFAM" id="SSF46689">
    <property type="entry name" value="Homeodomain-like"/>
    <property type="match status" value="2"/>
</dbReference>
<feature type="domain" description="HTH araC/xylS-type" evidence="4">
    <location>
        <begin position="101"/>
        <end position="198"/>
    </location>
</feature>
<evidence type="ECO:0000313" key="6">
    <source>
        <dbReference type="Proteomes" id="UP000199045"/>
    </source>
</evidence>
<dbReference type="SUPFAM" id="SSF51182">
    <property type="entry name" value="RmlC-like cupins"/>
    <property type="match status" value="1"/>
</dbReference>
<dbReference type="EMBL" id="FNBN01000011">
    <property type="protein sequence ID" value="SDH33553.1"/>
    <property type="molecule type" value="Genomic_DNA"/>
</dbReference>
<keyword evidence="2" id="KW-0238">DNA-binding</keyword>
<dbReference type="GO" id="GO:0003700">
    <property type="term" value="F:DNA-binding transcription factor activity"/>
    <property type="evidence" value="ECO:0007669"/>
    <property type="project" value="InterPro"/>
</dbReference>
<dbReference type="AlphaFoldDB" id="A0A1G8BKE1"/>
<protein>
    <submittedName>
        <fullName evidence="5">AraC-like ligand binding domain-containing protein</fullName>
    </submittedName>
</protein>
<accession>A0A1G8BKE1</accession>
<evidence type="ECO:0000256" key="2">
    <source>
        <dbReference type="ARBA" id="ARBA00023125"/>
    </source>
</evidence>
<dbReference type="Proteomes" id="UP000199045">
    <property type="component" value="Unassembled WGS sequence"/>
</dbReference>
<dbReference type="SMART" id="SM00342">
    <property type="entry name" value="HTH_ARAC"/>
    <property type="match status" value="1"/>
</dbReference>
<dbReference type="RefSeq" id="WP_089837751.1">
    <property type="nucleotide sequence ID" value="NZ_FNBN01000011.1"/>
</dbReference>
<dbReference type="Pfam" id="PF12833">
    <property type="entry name" value="HTH_18"/>
    <property type="match status" value="1"/>
</dbReference>
<dbReference type="InterPro" id="IPR018062">
    <property type="entry name" value="HTH_AraC-typ_CS"/>
</dbReference>
<evidence type="ECO:0000256" key="1">
    <source>
        <dbReference type="ARBA" id="ARBA00023015"/>
    </source>
</evidence>